<dbReference type="InterPro" id="IPR051598">
    <property type="entry name" value="TSUP/Inactive_protease-like"/>
</dbReference>
<comment type="subcellular location">
    <subcellularLocation>
        <location evidence="6">Cell membrane</location>
        <topology evidence="6">Multi-pass membrane protein</topology>
    </subcellularLocation>
    <subcellularLocation>
        <location evidence="1">Membrane</location>
        <topology evidence="1">Multi-pass membrane protein</topology>
    </subcellularLocation>
</comment>
<dbReference type="RefSeq" id="WP_315625245.1">
    <property type="nucleotide sequence ID" value="NZ_JAUHMF010000002.1"/>
</dbReference>
<keyword evidence="8" id="KW-1185">Reference proteome</keyword>
<feature type="transmembrane region" description="Helical" evidence="6">
    <location>
        <begin position="183"/>
        <end position="207"/>
    </location>
</feature>
<dbReference type="PANTHER" id="PTHR43701">
    <property type="entry name" value="MEMBRANE TRANSPORTER PROTEIN MJ0441-RELATED"/>
    <property type="match status" value="1"/>
</dbReference>
<feature type="transmembrane region" description="Helical" evidence="6">
    <location>
        <begin position="12"/>
        <end position="35"/>
    </location>
</feature>
<dbReference type="InterPro" id="IPR002781">
    <property type="entry name" value="TM_pro_TauE-like"/>
</dbReference>
<evidence type="ECO:0000256" key="4">
    <source>
        <dbReference type="ARBA" id="ARBA00022989"/>
    </source>
</evidence>
<feature type="transmembrane region" description="Helical" evidence="6">
    <location>
        <begin position="152"/>
        <end position="171"/>
    </location>
</feature>
<evidence type="ECO:0000256" key="6">
    <source>
        <dbReference type="RuleBase" id="RU363041"/>
    </source>
</evidence>
<dbReference type="EMBL" id="JAUHMF010000002">
    <property type="protein sequence ID" value="MDT8898582.1"/>
    <property type="molecule type" value="Genomic_DNA"/>
</dbReference>
<keyword evidence="5 6" id="KW-0472">Membrane</keyword>
<comment type="similarity">
    <text evidence="2 6">Belongs to the 4-toluene sulfonate uptake permease (TSUP) (TC 2.A.102) family.</text>
</comment>
<evidence type="ECO:0000313" key="7">
    <source>
        <dbReference type="EMBL" id="MDT8898582.1"/>
    </source>
</evidence>
<dbReference type="Pfam" id="PF01925">
    <property type="entry name" value="TauE"/>
    <property type="match status" value="2"/>
</dbReference>
<feature type="transmembrane region" description="Helical" evidence="6">
    <location>
        <begin position="121"/>
        <end position="140"/>
    </location>
</feature>
<proteinExistence type="inferred from homology"/>
<comment type="caution">
    <text evidence="7">The sequence shown here is derived from an EMBL/GenBank/DDBJ whole genome shotgun (WGS) entry which is preliminary data.</text>
</comment>
<reference evidence="7 8" key="1">
    <citation type="submission" date="2023-07" db="EMBL/GenBank/DDBJ databases">
        <title>Novel species of Thermanaerothrix with wide hydrolytic capabilities.</title>
        <authorList>
            <person name="Zayulina K.S."/>
            <person name="Podosokorskaya O.A."/>
            <person name="Elcheninov A.G."/>
        </authorList>
    </citation>
    <scope>NUCLEOTIDE SEQUENCE [LARGE SCALE GENOMIC DNA]</scope>
    <source>
        <strain evidence="7 8">4228-RoL</strain>
    </source>
</reference>
<keyword evidence="6" id="KW-1003">Cell membrane</keyword>
<evidence type="ECO:0000313" key="8">
    <source>
        <dbReference type="Proteomes" id="UP001254165"/>
    </source>
</evidence>
<evidence type="ECO:0000256" key="1">
    <source>
        <dbReference type="ARBA" id="ARBA00004141"/>
    </source>
</evidence>
<gene>
    <name evidence="7" type="ORF">QYE77_09900</name>
</gene>
<feature type="transmembrane region" description="Helical" evidence="6">
    <location>
        <begin position="56"/>
        <end position="75"/>
    </location>
</feature>
<keyword evidence="3 6" id="KW-0812">Transmembrane</keyword>
<sequence length="283" mass="29559">MPAGENWGQRVAWRRATLAFLSAIPIGWVGALIGLGGAEFRLPVLVGALGFPSRRAVPLNLAVSFLTLGIAFFVRGRVLPWAHLIPLWPMLGTLLLGSLSMAFWGAGWLPRVRQRHLERAILILLAALGLLLITEAFLPLAPPGGGLPTGVIRYGIAFLAGLGIGLVSSLLGVAGGELIIPTLVILFGVEVKLAGSASVLIGLPTVAIGLARHLRRGLISSQEGLQVILPMGLGTFLGAGLAGPVLGRIAPAALKVLLGLILLFSAWRVFHPHQVQTATSGEV</sequence>
<dbReference type="Proteomes" id="UP001254165">
    <property type="component" value="Unassembled WGS sequence"/>
</dbReference>
<accession>A0ABU3NP17</accession>
<feature type="transmembrane region" description="Helical" evidence="6">
    <location>
        <begin position="87"/>
        <end position="109"/>
    </location>
</feature>
<keyword evidence="4 6" id="KW-1133">Transmembrane helix</keyword>
<evidence type="ECO:0000256" key="3">
    <source>
        <dbReference type="ARBA" id="ARBA00022692"/>
    </source>
</evidence>
<evidence type="ECO:0000256" key="5">
    <source>
        <dbReference type="ARBA" id="ARBA00023136"/>
    </source>
</evidence>
<name>A0ABU3NP17_9CHLR</name>
<dbReference type="PANTHER" id="PTHR43701:SF2">
    <property type="entry name" value="MEMBRANE TRANSPORTER PROTEIN YJNA-RELATED"/>
    <property type="match status" value="1"/>
</dbReference>
<evidence type="ECO:0000256" key="2">
    <source>
        <dbReference type="ARBA" id="ARBA00009142"/>
    </source>
</evidence>
<protein>
    <recommendedName>
        <fullName evidence="6">Probable membrane transporter protein</fullName>
    </recommendedName>
</protein>
<feature type="transmembrane region" description="Helical" evidence="6">
    <location>
        <begin position="253"/>
        <end position="270"/>
    </location>
</feature>
<feature type="transmembrane region" description="Helical" evidence="6">
    <location>
        <begin position="227"/>
        <end position="246"/>
    </location>
</feature>
<organism evidence="7 8">
    <name type="scientific">Thermanaerothrix solaris</name>
    <dbReference type="NCBI Taxonomy" id="3058434"/>
    <lineage>
        <taxon>Bacteria</taxon>
        <taxon>Bacillati</taxon>
        <taxon>Chloroflexota</taxon>
        <taxon>Anaerolineae</taxon>
        <taxon>Anaerolineales</taxon>
        <taxon>Anaerolineaceae</taxon>
        <taxon>Thermanaerothrix</taxon>
    </lineage>
</organism>